<gene>
    <name evidence="4" type="ORF">PFLUV_G00051870</name>
</gene>
<feature type="region of interest" description="Disordered" evidence="2">
    <location>
        <begin position="998"/>
        <end position="1025"/>
    </location>
</feature>
<feature type="region of interest" description="Disordered" evidence="2">
    <location>
        <begin position="676"/>
        <end position="795"/>
    </location>
</feature>
<comment type="caution">
    <text evidence="4">The sequence shown here is derived from an EMBL/GenBank/DDBJ whole genome shotgun (WGS) entry which is preliminary data.</text>
</comment>
<accession>A0A6A5FJE2</accession>
<feature type="compositionally biased region" description="Low complexity" evidence="2">
    <location>
        <begin position="769"/>
        <end position="795"/>
    </location>
</feature>
<dbReference type="SUPFAM" id="SSF111347">
    <property type="entry name" value="Rap/Ran-GAP"/>
    <property type="match status" value="1"/>
</dbReference>
<dbReference type="PROSITE" id="PS50085">
    <property type="entry name" value="RAPGAP"/>
    <property type="match status" value="1"/>
</dbReference>
<evidence type="ECO:0000256" key="2">
    <source>
        <dbReference type="SAM" id="MobiDB-lite"/>
    </source>
</evidence>
<dbReference type="PANTHER" id="PTHR21344">
    <property type="entry name" value="RAL GTPASE-ACTIVATING PROTEIN SUBUNIT BETA"/>
    <property type="match status" value="1"/>
</dbReference>
<protein>
    <recommendedName>
        <fullName evidence="3">Rap-GAP domain-containing protein</fullName>
    </recommendedName>
</protein>
<proteinExistence type="predicted"/>
<dbReference type="OrthoDB" id="10009983at2759"/>
<evidence type="ECO:0000259" key="3">
    <source>
        <dbReference type="PROSITE" id="PS50085"/>
    </source>
</evidence>
<dbReference type="GO" id="GO:0051056">
    <property type="term" value="P:regulation of small GTPase mediated signal transduction"/>
    <property type="evidence" value="ECO:0007669"/>
    <property type="project" value="InterPro"/>
</dbReference>
<feature type="region of interest" description="Disordered" evidence="2">
    <location>
        <begin position="371"/>
        <end position="450"/>
    </location>
</feature>
<dbReference type="Gene3D" id="3.40.50.11210">
    <property type="entry name" value="Rap/Ran-GAP"/>
    <property type="match status" value="1"/>
</dbReference>
<evidence type="ECO:0000313" key="4">
    <source>
        <dbReference type="EMBL" id="KAF1392349.1"/>
    </source>
</evidence>
<dbReference type="PANTHER" id="PTHR21344:SF1">
    <property type="entry name" value="RAL GTPASE-ACTIVATING PROTEIN SUBUNIT BETA"/>
    <property type="match status" value="1"/>
</dbReference>
<dbReference type="Pfam" id="PF20412">
    <property type="entry name" value="RALGAPB_N"/>
    <property type="match status" value="1"/>
</dbReference>
<evidence type="ECO:0000256" key="1">
    <source>
        <dbReference type="ARBA" id="ARBA00022468"/>
    </source>
</evidence>
<feature type="compositionally biased region" description="Polar residues" evidence="2">
    <location>
        <begin position="676"/>
        <end position="686"/>
    </location>
</feature>
<feature type="region of interest" description="Disordered" evidence="2">
    <location>
        <begin position="1305"/>
        <end position="1342"/>
    </location>
</feature>
<feature type="compositionally biased region" description="Pro residues" evidence="2">
    <location>
        <begin position="439"/>
        <end position="450"/>
    </location>
</feature>
<feature type="domain" description="Rap-GAP" evidence="3">
    <location>
        <begin position="1195"/>
        <end position="1463"/>
    </location>
</feature>
<keyword evidence="1" id="KW-0343">GTPase activation</keyword>
<sequence length="1483" mass="161469">MDQSVCSGRGHVSVLSCFPPSVGRDVAVAVVKPLRAGLRNPDTRSLLHTDSQVKWTMEVLCYGLTLPLDGDTVQLCVDVYTDWLMALVSPRDSFPPPISREPNLYTQKILRHLGGLFLSRSEQASPVYLSLCQQVLLAVQLLARESAVMSGDTWETLLHFLLRINHNMLAPPTTTDVLEQLSHLSMAVLFEVWLLSCSRCFPSHSLWQTARQMLSSWRHQPAVVEQWSRVMVALTSRLLVLSFGPSFPHLKVPDEDASLIPADMDDQRVPQTWFRFLHLLSNLVDLSRPVAAGSTPSLPEEAMRGGGRLPNIFFRAMKGVGTMVDAFLGVTVVNKESTEQQLPSTGVTPRIHFRDRLPSLGVAVARSPFKDRLPPYGISRPRSGSAPPIPVNILSVPSNPPSTTSTLHNTRLKPVNVSKATSKPPTTSSSPHHWKSSTHPPPSSHRPPPSPLRCNVDSLLHLFGGWLFDAALIHRDSAGDVTVMSERWAAGRAEACGMLCRIFSCKKTAEDILSVYLSRFYLVLLRGVQVSEEACPPVLASILMNSTCLFCCDLRGVNLLFPCFLFAVESVLLDRELLRFKSFVRPVDLRRASILVLLSLLPLPLQLGSVQSEVLLDGKFSGDDVTAGNFLSLKPRLRSILIGALQTETDTTNTQILLAAMLNLIQDSALFEAAGQTQQQTESWQDGASRPISTGETSGTSGTSGTRGPSGHSGTRGQSGLSGPSGTSGTRGPSGHSGTRGQSGLSGPSGTSGTRGHSGHSVTRGPIGPSGTRGHSGPSGTRGTSGASGTSGTSGTGIRSAEILWVQLVRLLTQRLMAQWRNDSAVCLSALEVLGGLAKVEVSVEESESRRALSSVCSYIVFLCSRPPPLHSRDLHSIIVAAFYCLNVWLTQHPAVLDHQECLLEVLEIVELGISGSKSGKEQEVRCKEEKELNPSSLRVKEAAEATLNCVMQVSGAFPLLGDQLDEDALIGCSTLSDASVKKFRYFVVGSSVILAMLERPPGPGEPREPREPGEPGPEPGEAAKCPSLTVLIRGASGRHSWTLQHQLQPRDGRTATQQTPIPEQRRVAQEDSGIRCGVKHQLFPANMDRVSLVKADLSIPLLDDIVTDKVQQQLQRLQAALKTQRLVEAQPQVSGRSVVMTICRPPPPISSFQTARLFLSHLGLLTPETLKSSGSVPPQLLSLDSSLPGFSDDLKRLDELQSRNCDSASIFYMRAGQRTAAEILRNVESSCSVPSYFLDFLSSLGWPVEAGQRQRGGVSINSSEFPAVLGDSGGGVFDGERFVLMYADALTEITFIVPSSSHTADWSKSPEEAEPLTSQQCNTELSQDSAPPPTRSPVEDMKSFRDSESKLLIVWVERFEDIESFPQTELLSETQTHASASNVQLIFIHPLKTGLYRICFRGNGTSKFSLVVPLVNGSVVSKRSLGFLVRETVINCCHRRRLESDSTLPSHVRRKQMINDIILRYHSRCSEPAFYTALFQDP</sequence>
<dbReference type="Proteomes" id="UP000465112">
    <property type="component" value="Chromosome 4"/>
</dbReference>
<organism evidence="4 5">
    <name type="scientific">Perca fluviatilis</name>
    <name type="common">European perch</name>
    <dbReference type="NCBI Taxonomy" id="8168"/>
    <lineage>
        <taxon>Eukaryota</taxon>
        <taxon>Metazoa</taxon>
        <taxon>Chordata</taxon>
        <taxon>Craniata</taxon>
        <taxon>Vertebrata</taxon>
        <taxon>Euteleostomi</taxon>
        <taxon>Actinopterygii</taxon>
        <taxon>Neopterygii</taxon>
        <taxon>Teleostei</taxon>
        <taxon>Neoteleostei</taxon>
        <taxon>Acanthomorphata</taxon>
        <taxon>Eupercaria</taxon>
        <taxon>Perciformes</taxon>
        <taxon>Percoidei</taxon>
        <taxon>Percidae</taxon>
        <taxon>Percinae</taxon>
        <taxon>Perca</taxon>
    </lineage>
</organism>
<keyword evidence="5" id="KW-1185">Reference proteome</keyword>
<dbReference type="InterPro" id="IPR008160">
    <property type="entry name" value="Collagen"/>
</dbReference>
<dbReference type="InterPro" id="IPR035974">
    <property type="entry name" value="Rap/Ran-GAP_sf"/>
</dbReference>
<feature type="compositionally biased region" description="Polar residues" evidence="2">
    <location>
        <begin position="1317"/>
        <end position="1330"/>
    </location>
</feature>
<feature type="compositionally biased region" description="Low complexity" evidence="2">
    <location>
        <begin position="418"/>
        <end position="431"/>
    </location>
</feature>
<dbReference type="InterPro" id="IPR039930">
    <property type="entry name" value="RALGAPB"/>
</dbReference>
<dbReference type="EMBL" id="VHII01000004">
    <property type="protein sequence ID" value="KAF1392349.1"/>
    <property type="molecule type" value="Genomic_DNA"/>
</dbReference>
<name>A0A6A5FJE2_PERFL</name>
<feature type="region of interest" description="Disordered" evidence="2">
    <location>
        <begin position="1042"/>
        <end position="1071"/>
    </location>
</feature>
<reference evidence="4 5" key="1">
    <citation type="submission" date="2019-06" db="EMBL/GenBank/DDBJ databases">
        <title>A chromosome-scale genome assembly of the European perch, Perca fluviatilis.</title>
        <authorList>
            <person name="Roques C."/>
            <person name="Zahm M."/>
            <person name="Cabau C."/>
            <person name="Klopp C."/>
            <person name="Bouchez O."/>
            <person name="Donnadieu C."/>
            <person name="Kuhl H."/>
            <person name="Gislard M."/>
            <person name="Guendouz S."/>
            <person name="Journot L."/>
            <person name="Haffray P."/>
            <person name="Bestin A."/>
            <person name="Morvezen R."/>
            <person name="Feron R."/>
            <person name="Wen M."/>
            <person name="Jouanno E."/>
            <person name="Herpin A."/>
            <person name="Schartl M."/>
            <person name="Postlethwait J."/>
            <person name="Schaerlinger B."/>
            <person name="Chardard D."/>
            <person name="Lecocq T."/>
            <person name="Poncet C."/>
            <person name="Jaffrelo L."/>
            <person name="Lampietro C."/>
            <person name="Guiguen Y."/>
        </authorList>
    </citation>
    <scope>NUCLEOTIDE SEQUENCE [LARGE SCALE GENOMIC DNA]</scope>
    <source>
        <tissue evidence="4">Blood</tissue>
    </source>
</reference>
<dbReference type="InterPro" id="IPR046859">
    <property type="entry name" value="RGPA/RALGAPB_N"/>
</dbReference>
<feature type="compositionally biased region" description="Low complexity" evidence="2">
    <location>
        <begin position="693"/>
        <end position="761"/>
    </location>
</feature>
<dbReference type="GO" id="GO:0005096">
    <property type="term" value="F:GTPase activator activity"/>
    <property type="evidence" value="ECO:0007669"/>
    <property type="project" value="UniProtKB-KW"/>
</dbReference>
<dbReference type="InterPro" id="IPR000331">
    <property type="entry name" value="Rap/Ran_GAP_dom"/>
</dbReference>
<dbReference type="Pfam" id="PF01391">
    <property type="entry name" value="Collagen"/>
    <property type="match status" value="1"/>
</dbReference>
<evidence type="ECO:0000313" key="5">
    <source>
        <dbReference type="Proteomes" id="UP000465112"/>
    </source>
</evidence>